<proteinExistence type="predicted"/>
<dbReference type="SMART" id="SM00260">
    <property type="entry name" value="CheW"/>
    <property type="match status" value="3"/>
</dbReference>
<dbReference type="PANTHER" id="PTHR22617:SF23">
    <property type="entry name" value="CHEMOTAXIS PROTEIN CHEW"/>
    <property type="match status" value="1"/>
</dbReference>
<dbReference type="SUPFAM" id="SSF50341">
    <property type="entry name" value="CheW-like"/>
    <property type="match status" value="3"/>
</dbReference>
<feature type="domain" description="CheW-like" evidence="1">
    <location>
        <begin position="302"/>
        <end position="442"/>
    </location>
</feature>
<dbReference type="PANTHER" id="PTHR22617">
    <property type="entry name" value="CHEMOTAXIS SENSOR HISTIDINE KINASE-RELATED"/>
    <property type="match status" value="1"/>
</dbReference>
<accession>A0A940MY59</accession>
<evidence type="ECO:0000313" key="3">
    <source>
        <dbReference type="Proteomes" id="UP000677537"/>
    </source>
</evidence>
<dbReference type="GO" id="GO:0006935">
    <property type="term" value="P:chemotaxis"/>
    <property type="evidence" value="ECO:0007669"/>
    <property type="project" value="InterPro"/>
</dbReference>
<feature type="domain" description="CheW-like" evidence="1">
    <location>
        <begin position="3"/>
        <end position="141"/>
    </location>
</feature>
<dbReference type="GO" id="GO:0005829">
    <property type="term" value="C:cytosol"/>
    <property type="evidence" value="ECO:0007669"/>
    <property type="project" value="TreeGrafter"/>
</dbReference>
<dbReference type="Gene3D" id="2.30.30.40">
    <property type="entry name" value="SH3 Domains"/>
    <property type="match status" value="2"/>
</dbReference>
<evidence type="ECO:0000313" key="2">
    <source>
        <dbReference type="EMBL" id="MBP0496458.1"/>
    </source>
</evidence>
<reference evidence="2" key="1">
    <citation type="submission" date="2021-03" db="EMBL/GenBank/DDBJ databases">
        <authorList>
            <person name="So Y."/>
        </authorList>
    </citation>
    <scope>NUCLEOTIDE SEQUENCE</scope>
    <source>
        <strain evidence="2">SG15</strain>
    </source>
</reference>
<dbReference type="Proteomes" id="UP000677537">
    <property type="component" value="Unassembled WGS sequence"/>
</dbReference>
<name>A0A940MY59_9PROT</name>
<dbReference type="InterPro" id="IPR002545">
    <property type="entry name" value="CheW-lke_dom"/>
</dbReference>
<organism evidence="2 3">
    <name type="scientific">Roseomonas indoligenes</name>
    <dbReference type="NCBI Taxonomy" id="2820811"/>
    <lineage>
        <taxon>Bacteria</taxon>
        <taxon>Pseudomonadati</taxon>
        <taxon>Pseudomonadota</taxon>
        <taxon>Alphaproteobacteria</taxon>
        <taxon>Acetobacterales</taxon>
        <taxon>Roseomonadaceae</taxon>
        <taxon>Roseomonas</taxon>
    </lineage>
</organism>
<evidence type="ECO:0000259" key="1">
    <source>
        <dbReference type="PROSITE" id="PS50851"/>
    </source>
</evidence>
<dbReference type="RefSeq" id="WP_209377245.1">
    <property type="nucleotide sequence ID" value="NZ_JAGIZA010000040.1"/>
</dbReference>
<protein>
    <submittedName>
        <fullName evidence="2">Chemotaxis protein CheW</fullName>
    </submittedName>
</protein>
<dbReference type="InterPro" id="IPR036061">
    <property type="entry name" value="CheW-like_dom_sf"/>
</dbReference>
<dbReference type="PROSITE" id="PS50851">
    <property type="entry name" value="CHEW"/>
    <property type="match status" value="3"/>
</dbReference>
<dbReference type="Pfam" id="PF01584">
    <property type="entry name" value="CheW"/>
    <property type="match status" value="3"/>
</dbReference>
<gene>
    <name evidence="2" type="ORF">J5Y10_26995</name>
</gene>
<dbReference type="AlphaFoldDB" id="A0A940MY59"/>
<dbReference type="EMBL" id="JAGIZA010000040">
    <property type="protein sequence ID" value="MBP0496458.1"/>
    <property type="molecule type" value="Genomic_DNA"/>
</dbReference>
<dbReference type="InterPro" id="IPR039315">
    <property type="entry name" value="CheW"/>
</dbReference>
<dbReference type="Gene3D" id="2.40.50.180">
    <property type="entry name" value="CheA-289, Domain 4"/>
    <property type="match status" value="3"/>
</dbReference>
<keyword evidence="3" id="KW-1185">Reference proteome</keyword>
<feature type="domain" description="CheW-like" evidence="1">
    <location>
        <begin position="139"/>
        <end position="282"/>
    </location>
</feature>
<sequence>MAAGEVLTVRVAGEALALPASLVREVLRPTPLTRVPHAPPAMLGLSGLRGAVLPVLSLARLLGLEDAAPTPAARVVVAGEEAPCGLLVEEVSRFGSDDGARPIDLPALLARDFGAARSHARAAPRAAPTEVLEEAPDRRVALLAFTLSGQDHALPLESVAEVARLPAEVTALPGAEDAMLGVIPFRGGLLPLVSPRALLGLKPGAGTARARLVVVRLGPLRVGLVVDGLSAVLRLPGSALSPVPAVLSRGMGEARVAAIARTEEGRLVTVLSPEALFDEATTARLLAGASPEEGPATATETAERFLVFRLGGESYGLPVAAVQEVARRPERLARIPRAPGFIAGAMTLSGAVLPVIDGHRRFGGTGDEGVGQIVVIGADGLRAGLAVDAVSEVMPVATAELLPAPEMIPDADGVFDRVARLGREGRMVLLIDPLALLEAAGRDLLAAAADGAGAATNP</sequence>
<dbReference type="GO" id="GO:0007165">
    <property type="term" value="P:signal transduction"/>
    <property type="evidence" value="ECO:0007669"/>
    <property type="project" value="InterPro"/>
</dbReference>
<comment type="caution">
    <text evidence="2">The sequence shown here is derived from an EMBL/GenBank/DDBJ whole genome shotgun (WGS) entry which is preliminary data.</text>
</comment>